<comment type="caution">
    <text evidence="1">The sequence shown here is derived from an EMBL/GenBank/DDBJ whole genome shotgun (WGS) entry which is preliminary data.</text>
</comment>
<evidence type="ECO:0000313" key="2">
    <source>
        <dbReference type="Proteomes" id="UP000530670"/>
    </source>
</evidence>
<dbReference type="EMBL" id="JAAQRI010000091">
    <property type="protein sequence ID" value="KAF5639521.1"/>
    <property type="molecule type" value="Genomic_DNA"/>
</dbReference>
<sequence length="103" mass="10941">MKATGMCSLEGLLVTLGHEIPSRESPSVVDNVTHVRICKAAEPETFAAEVPVVKNNAFTDVTKRELQSLERPVGSEARGAGSFAAPVLHVIDIDEAEKVTASL</sequence>
<dbReference type="Proteomes" id="UP000530670">
    <property type="component" value="Unassembled WGS sequence"/>
</dbReference>
<dbReference type="GeneID" id="59303575"/>
<proteinExistence type="predicted"/>
<accession>A0A8H5RRB9</accession>
<reference evidence="1 2" key="1">
    <citation type="submission" date="2020-05" db="EMBL/GenBank/DDBJ databases">
        <title>Identification and distribution of gene clusters putatively required for synthesis of sphingolipid metabolism inhibitors in phylogenetically diverse species of the filamentous fungus Fusarium.</title>
        <authorList>
            <person name="Kim H.-S."/>
            <person name="Busman M."/>
            <person name="Brown D.W."/>
            <person name="Divon H."/>
            <person name="Uhlig S."/>
            <person name="Proctor R.H."/>
        </authorList>
    </citation>
    <scope>NUCLEOTIDE SEQUENCE [LARGE SCALE GENOMIC DNA]</scope>
    <source>
        <strain evidence="1 2">NRRL 66243</strain>
    </source>
</reference>
<keyword evidence="2" id="KW-1185">Reference proteome</keyword>
<name>A0A8H5RRB9_9HYPO</name>
<organism evidence="1 2">
    <name type="scientific">Fusarium tjaetaba</name>
    <dbReference type="NCBI Taxonomy" id="1567544"/>
    <lineage>
        <taxon>Eukaryota</taxon>
        <taxon>Fungi</taxon>
        <taxon>Dikarya</taxon>
        <taxon>Ascomycota</taxon>
        <taxon>Pezizomycotina</taxon>
        <taxon>Sordariomycetes</taxon>
        <taxon>Hypocreomycetidae</taxon>
        <taxon>Hypocreales</taxon>
        <taxon>Nectriaceae</taxon>
        <taxon>Fusarium</taxon>
        <taxon>Fusarium fujikuroi species complex</taxon>
    </lineage>
</organism>
<dbReference type="AlphaFoldDB" id="A0A8H5RRB9"/>
<dbReference type="RefSeq" id="XP_037208116.1">
    <property type="nucleotide sequence ID" value="XM_037351305.1"/>
</dbReference>
<gene>
    <name evidence="1" type="ORF">FTJAE_4859</name>
</gene>
<protein>
    <submittedName>
        <fullName evidence="1">Uncharacterized protein</fullName>
    </submittedName>
</protein>
<evidence type="ECO:0000313" key="1">
    <source>
        <dbReference type="EMBL" id="KAF5639521.1"/>
    </source>
</evidence>
<dbReference type="OrthoDB" id="5102744at2759"/>